<dbReference type="EMBL" id="LR796934">
    <property type="protein sequence ID" value="CAB4176228.1"/>
    <property type="molecule type" value="Genomic_DNA"/>
</dbReference>
<gene>
    <name evidence="1" type="ORF">UFOVP995_11</name>
</gene>
<protein>
    <recommendedName>
        <fullName evidence="2">Tail tubular protein B</fullName>
    </recommendedName>
</protein>
<sequence>MSLISLQIPNLIQGVSQQPPQMRLPSQLEEQINAYPSLTEGLTKRPPTNHIARLSTTQAAAPFIHFINRDSIERYVVRGTSDSLKVFTLAGVEKTIYDGLTGSTPFTFPAYLNTPSNLRALTVADYTFLLNTDTTVAMDTTASAALGQVGLVAIIQASYKTKYTVTIRYLSVDYPYSTTTPDTTGADTEAIAVILKDLINIGTVTHFVAATVTGSTIVLTQSQTGLARTFTVKTSDSGGGTLMSAAKGKTARLSDLPLAAPHDFRIAIGSDIEDPTTGDYYVSFIANDGVSGTGRWEECVGFGVTTTLLNTTLPYVLVRKSNGDFACYKPTWDLRLVGDAVTAPPPSFVGRKINDMFLYRNRFGFLADNKVVMSEAGNYFGFFRTTSTQVLESDPIDVSVAHSQVSTLRAAVGWDERLILFTDTTQFSLGSGADTNLTPETVEIVQTTDFENFSAVCKPQPTGRSLLFIQSKGQNSGVREYVRISVDEKYDGLDITANIPAYIAGVPQQIAVSTHDSTAFLRTTTGLYNHKWFVNGSEKIQSAWSKWDLGDDAVVVGMHWYDHILYMVITRGTETFLEKVEFEGRFTDPGLTWGVHLDRRVQATGTAGSAYGTTEFLFATNQNLSTYGAVVVANGIKYQPIQLTSTKAVVLANLTNVVAWVGVPYEMRWTFSKQYPRNNDKPVIDGRLQLTYGVVSFEETGNFKVEVTPKYRTPFSYTFDGSILGGSLLAGSPNLVTDSFRFPIHCRAADATVSVVSTSHLPCRIQSASFEANYSTRNRTL</sequence>
<evidence type="ECO:0008006" key="2">
    <source>
        <dbReference type="Google" id="ProtNLM"/>
    </source>
</evidence>
<organism evidence="1">
    <name type="scientific">uncultured Caudovirales phage</name>
    <dbReference type="NCBI Taxonomy" id="2100421"/>
    <lineage>
        <taxon>Viruses</taxon>
        <taxon>Duplodnaviria</taxon>
        <taxon>Heunggongvirae</taxon>
        <taxon>Uroviricota</taxon>
        <taxon>Caudoviricetes</taxon>
        <taxon>Peduoviridae</taxon>
        <taxon>Maltschvirus</taxon>
        <taxon>Maltschvirus maltsch</taxon>
    </lineage>
</organism>
<evidence type="ECO:0000313" key="1">
    <source>
        <dbReference type="EMBL" id="CAB4176228.1"/>
    </source>
</evidence>
<reference evidence="1" key="1">
    <citation type="submission" date="2020-05" db="EMBL/GenBank/DDBJ databases">
        <authorList>
            <person name="Chiriac C."/>
            <person name="Salcher M."/>
            <person name="Ghai R."/>
            <person name="Kavagutti S V."/>
        </authorList>
    </citation>
    <scope>NUCLEOTIDE SEQUENCE</scope>
</reference>
<name>A0A6J5Q3Y9_9CAUD</name>
<accession>A0A6J5Q3Y9</accession>
<proteinExistence type="predicted"/>
<dbReference type="Pfam" id="PF25675">
    <property type="entry name" value="Phage_nozzle"/>
    <property type="match status" value="1"/>
</dbReference>
<dbReference type="InterPro" id="IPR058003">
    <property type="entry name" value="Phage_gp12"/>
</dbReference>